<evidence type="ECO:0000313" key="2">
    <source>
        <dbReference type="Proteomes" id="UP000255335"/>
    </source>
</evidence>
<evidence type="ECO:0000313" key="1">
    <source>
        <dbReference type="EMBL" id="STP09522.1"/>
    </source>
</evidence>
<dbReference type="PANTHER" id="PTHR34986:SF1">
    <property type="entry name" value="PROTEIN YIAL"/>
    <property type="match status" value="1"/>
</dbReference>
<keyword evidence="1" id="KW-0282">Flagellum</keyword>
<accession>A0A377JR72</accession>
<reference evidence="1 2" key="1">
    <citation type="submission" date="2018-06" db="EMBL/GenBank/DDBJ databases">
        <authorList>
            <consortium name="Pathogen Informatics"/>
            <person name="Doyle S."/>
        </authorList>
    </citation>
    <scope>NUCLEOTIDE SEQUENCE [LARGE SCALE GENOMIC DNA]</scope>
    <source>
        <strain evidence="1 2">NCTC12221</strain>
    </source>
</reference>
<proteinExistence type="predicted"/>
<dbReference type="Gene3D" id="2.60.120.370">
    <property type="entry name" value="YhcH/YjgK/YiaL"/>
    <property type="match status" value="1"/>
</dbReference>
<organism evidence="1 2">
    <name type="scientific">Helicobacter cinaedi</name>
    <dbReference type="NCBI Taxonomy" id="213"/>
    <lineage>
        <taxon>Bacteria</taxon>
        <taxon>Pseudomonadati</taxon>
        <taxon>Campylobacterota</taxon>
        <taxon>Epsilonproteobacteria</taxon>
        <taxon>Campylobacterales</taxon>
        <taxon>Helicobacteraceae</taxon>
        <taxon>Helicobacter</taxon>
    </lineage>
</organism>
<keyword evidence="1" id="KW-0966">Cell projection</keyword>
<dbReference type="Proteomes" id="UP000255335">
    <property type="component" value="Unassembled WGS sequence"/>
</dbReference>
<dbReference type="Pfam" id="PF04074">
    <property type="entry name" value="DUF386"/>
    <property type="match status" value="1"/>
</dbReference>
<keyword evidence="1" id="KW-0969">Cilium</keyword>
<name>A0A377JR72_9HELI</name>
<dbReference type="PANTHER" id="PTHR34986">
    <property type="entry name" value="EVOLVED BETA-GALACTOSIDASE SUBUNIT BETA"/>
    <property type="match status" value="1"/>
</dbReference>
<dbReference type="GO" id="GO:0005829">
    <property type="term" value="C:cytosol"/>
    <property type="evidence" value="ECO:0007669"/>
    <property type="project" value="TreeGrafter"/>
</dbReference>
<sequence>MAIIAQARTLEWFFKAYPQLNVVKEYISQALNPQSEIHKRISTLQIPQSQDRIEVSYPLEDGIRAIEQSYYLKSAQNAFFETHKAYLDFQLVISGYEYMCIGDKDTFDIKIPYDETRDLIVYENTLPQNLNIQSFSDRATQATQIQQFSSNDKNRVLESPYTLPNNETLNAPYRTQILLSSGDLAIFFPEDTHAGGLELTPDILPHSKIVKKSVLKVPVSLIL</sequence>
<protein>
    <submittedName>
        <fullName evidence="1">Flagellar motor-switch protein</fullName>
    </submittedName>
</protein>
<dbReference type="SUPFAM" id="SSF51197">
    <property type="entry name" value="Clavaminate synthase-like"/>
    <property type="match status" value="2"/>
</dbReference>
<dbReference type="RefSeq" id="WP_115026207.1">
    <property type="nucleotide sequence ID" value="NZ_UGHZ01000001.1"/>
</dbReference>
<dbReference type="InterPro" id="IPR004375">
    <property type="entry name" value="NanQ/TabA/YiaL"/>
</dbReference>
<dbReference type="AlphaFoldDB" id="A0A377JR72"/>
<dbReference type="InterPro" id="IPR037012">
    <property type="entry name" value="NanQ/TabA/YiaL_sf"/>
</dbReference>
<gene>
    <name evidence="1" type="primary">fliM2</name>
    <name evidence="1" type="ORF">NCTC12221_00967</name>
</gene>
<dbReference type="EMBL" id="UGHZ01000001">
    <property type="protein sequence ID" value="STP09522.1"/>
    <property type="molecule type" value="Genomic_DNA"/>
</dbReference>